<evidence type="ECO:0000259" key="4">
    <source>
        <dbReference type="PROSITE" id="PS50883"/>
    </source>
</evidence>
<evidence type="ECO:0000259" key="2">
    <source>
        <dbReference type="PROSITE" id="PS50112"/>
    </source>
</evidence>
<feature type="domain" description="PAS" evidence="2">
    <location>
        <begin position="255"/>
        <end position="328"/>
    </location>
</feature>
<dbReference type="EMBL" id="JALHLG010000058">
    <property type="protein sequence ID" value="MCJ2189039.1"/>
    <property type="molecule type" value="Genomic_DNA"/>
</dbReference>
<dbReference type="Proteomes" id="UP001202281">
    <property type="component" value="Unassembled WGS sequence"/>
</dbReference>
<dbReference type="CDD" id="cd01948">
    <property type="entry name" value="EAL"/>
    <property type="match status" value="1"/>
</dbReference>
<dbReference type="CDD" id="cd01949">
    <property type="entry name" value="GGDEF"/>
    <property type="match status" value="1"/>
</dbReference>
<dbReference type="InterPro" id="IPR000160">
    <property type="entry name" value="GGDEF_dom"/>
</dbReference>
<dbReference type="Pfam" id="PF00990">
    <property type="entry name" value="GGDEF"/>
    <property type="match status" value="1"/>
</dbReference>
<dbReference type="PROSITE" id="PS50113">
    <property type="entry name" value="PAC"/>
    <property type="match status" value="1"/>
</dbReference>
<evidence type="ECO:0000313" key="8">
    <source>
        <dbReference type="Proteomes" id="UP001202281"/>
    </source>
</evidence>
<dbReference type="Gene3D" id="3.30.70.270">
    <property type="match status" value="1"/>
</dbReference>
<evidence type="ECO:0000259" key="5">
    <source>
        <dbReference type="PROSITE" id="PS50887"/>
    </source>
</evidence>
<feature type="transmembrane region" description="Helical" evidence="1">
    <location>
        <begin position="223"/>
        <end position="243"/>
    </location>
</feature>
<dbReference type="Gene3D" id="3.30.450.20">
    <property type="entry name" value="PAS domain"/>
    <property type="match status" value="2"/>
</dbReference>
<reference evidence="7 8" key="1">
    <citation type="submission" date="2022-04" db="EMBL/GenBank/DDBJ databases">
        <title>Identification of a novel bacterium isolated from mangrove sediments.</title>
        <authorList>
            <person name="Pan X."/>
        </authorList>
    </citation>
    <scope>NUCLEOTIDE SEQUENCE [LARGE SCALE GENOMIC DNA]</scope>
    <source>
        <strain evidence="7 8">B2638</strain>
    </source>
</reference>
<gene>
    <name evidence="7" type="ORF">MTR66_19745</name>
</gene>
<dbReference type="SMART" id="SM00052">
    <property type="entry name" value="EAL"/>
    <property type="match status" value="1"/>
</dbReference>
<sequence>MGDLYANPFTALYLCVHDQHRPLPVLLALAAALLAGTSAMLSFHRAQRHEGLTRALWTAASGLALGAGAWSAHNIAMLGYLPSAPFSFILHITLTALALLLASGVISAFLLQHLPQRAGVLTAGLFFSNGLSVSHYLGMAAIDMPATVRWASEYVAASVIMGILLTLPTFAMLRRQGNRLTAAGTVACFGLLISLTHMTGMVALEIVPGRPLRHAMAISPTSLAFWIGLVTMGLFILGLLVALSNYRTQAALAQSERQLSALARNTSDYAICMLDLEGRISQWNTGAERLTGYPEEEAIGMPIARLFSKADQAEGVPAANMKMAAETGSCHGQWRSTRRDGSEFWVDITVDKVCDSAGRHIGYSSITHDITPIRQAQELAAQTSRQLDMALENMHEGLCLFDAREQLVLCNRRFCELWNLGETVTAPGTPLKDLITAGFMNPHGPDRASEHLWEFRHIIDEALAEERVTPVVVELGSGQVVSIANSPLAEGGWVTTCTDITEQRRSEAQIEHMALHDPLTGLPNRTRYYRRIDHAIETAAQDGTQVAAVAIDLDRFKEINDTYGHEVGDEILRVIGERLASGTGDGEVIARLGGDEFAAAKSFTGMAELDAFIARINEAIGAPIVAAGHKLDVNASLGVALYPRNSSCRETLLNNADLALFRTKSSIGHTVCFFEPDMDENARARRQLAADLRHAVPNGELRLLYQPQRSLMTGRVSGYEALVRWHHPKRGPISPNDFIPLAEETGDIFAIGEWVLREACLEARNWDTPLKVAVNLSPVQFLQQELIERFRAILVETGLSPSRLELEITETAIITDKLRALHCLRQFKAMGVSVAIDDFGTGHSSLDTLHSFPFDKIKIDKSFLQRAETSPQALAIIRTVLSLGRSLSVPVLAEGVENENQLRMLESEGCDEAQGYYFGRPGPAPSLDLPLAANF</sequence>
<dbReference type="InterPro" id="IPR001633">
    <property type="entry name" value="EAL_dom"/>
</dbReference>
<feature type="transmembrane region" description="Helical" evidence="1">
    <location>
        <begin position="23"/>
        <end position="43"/>
    </location>
</feature>
<dbReference type="NCBIfam" id="TIGR00229">
    <property type="entry name" value="sensory_box"/>
    <property type="match status" value="1"/>
</dbReference>
<dbReference type="CDD" id="cd00130">
    <property type="entry name" value="PAS"/>
    <property type="match status" value="1"/>
</dbReference>
<dbReference type="Pfam" id="PF00563">
    <property type="entry name" value="EAL"/>
    <property type="match status" value="1"/>
</dbReference>
<dbReference type="InterPro" id="IPR035965">
    <property type="entry name" value="PAS-like_dom_sf"/>
</dbReference>
<feature type="transmembrane region" description="Helical" evidence="1">
    <location>
        <begin position="154"/>
        <end position="173"/>
    </location>
</feature>
<dbReference type="InterPro" id="IPR013767">
    <property type="entry name" value="PAS_fold"/>
</dbReference>
<dbReference type="SMART" id="SM00091">
    <property type="entry name" value="PAS"/>
    <property type="match status" value="2"/>
</dbReference>
<dbReference type="InterPro" id="IPR005330">
    <property type="entry name" value="MHYT_dom"/>
</dbReference>
<dbReference type="SUPFAM" id="SSF55073">
    <property type="entry name" value="Nucleotide cyclase"/>
    <property type="match status" value="1"/>
</dbReference>
<dbReference type="PANTHER" id="PTHR44757:SF2">
    <property type="entry name" value="BIOFILM ARCHITECTURE MAINTENANCE PROTEIN MBAA"/>
    <property type="match status" value="1"/>
</dbReference>
<evidence type="ECO:0000256" key="1">
    <source>
        <dbReference type="PROSITE-ProRule" id="PRU00244"/>
    </source>
</evidence>
<dbReference type="PROSITE" id="PS50924">
    <property type="entry name" value="MHYT"/>
    <property type="match status" value="1"/>
</dbReference>
<keyword evidence="1" id="KW-0472">Membrane</keyword>
<dbReference type="InterPro" id="IPR000014">
    <property type="entry name" value="PAS"/>
</dbReference>
<dbReference type="Pfam" id="PF03707">
    <property type="entry name" value="MHYT"/>
    <property type="match status" value="1"/>
</dbReference>
<protein>
    <submittedName>
        <fullName evidence="7">EAL domain-containing protein</fullName>
    </submittedName>
</protein>
<feature type="domain" description="EAL" evidence="4">
    <location>
        <begin position="685"/>
        <end position="935"/>
    </location>
</feature>
<feature type="transmembrane region" description="Helical" evidence="1">
    <location>
        <begin position="55"/>
        <end position="76"/>
    </location>
</feature>
<dbReference type="PROSITE" id="PS50112">
    <property type="entry name" value="PAS"/>
    <property type="match status" value="1"/>
</dbReference>
<dbReference type="SUPFAM" id="SSF55785">
    <property type="entry name" value="PYP-like sensor domain (PAS domain)"/>
    <property type="match status" value="2"/>
</dbReference>
<dbReference type="PANTHER" id="PTHR44757">
    <property type="entry name" value="DIGUANYLATE CYCLASE DGCP"/>
    <property type="match status" value="1"/>
</dbReference>
<evidence type="ECO:0000259" key="3">
    <source>
        <dbReference type="PROSITE" id="PS50113"/>
    </source>
</evidence>
<dbReference type="InterPro" id="IPR029787">
    <property type="entry name" value="Nucleotide_cyclase"/>
</dbReference>
<organism evidence="7 8">
    <name type="scientific">Novosphingobium beihaiensis</name>
    <dbReference type="NCBI Taxonomy" id="2930389"/>
    <lineage>
        <taxon>Bacteria</taxon>
        <taxon>Pseudomonadati</taxon>
        <taxon>Pseudomonadota</taxon>
        <taxon>Alphaproteobacteria</taxon>
        <taxon>Sphingomonadales</taxon>
        <taxon>Sphingomonadaceae</taxon>
        <taxon>Novosphingobium</taxon>
    </lineage>
</organism>
<dbReference type="InterPro" id="IPR052155">
    <property type="entry name" value="Biofilm_reg_signaling"/>
</dbReference>
<dbReference type="RefSeq" id="WP_243924189.1">
    <property type="nucleotide sequence ID" value="NZ_JALHLG010000058.1"/>
</dbReference>
<dbReference type="SUPFAM" id="SSF141868">
    <property type="entry name" value="EAL domain-like"/>
    <property type="match status" value="1"/>
</dbReference>
<dbReference type="SMART" id="SM00086">
    <property type="entry name" value="PAC"/>
    <property type="match status" value="1"/>
</dbReference>
<keyword evidence="1" id="KW-0812">Transmembrane</keyword>
<dbReference type="SMART" id="SM00267">
    <property type="entry name" value="GGDEF"/>
    <property type="match status" value="1"/>
</dbReference>
<dbReference type="InterPro" id="IPR000700">
    <property type="entry name" value="PAS-assoc_C"/>
</dbReference>
<dbReference type="PROSITE" id="PS50883">
    <property type="entry name" value="EAL"/>
    <property type="match status" value="1"/>
</dbReference>
<keyword evidence="8" id="KW-1185">Reference proteome</keyword>
<keyword evidence="1" id="KW-1133">Transmembrane helix</keyword>
<dbReference type="Pfam" id="PF12860">
    <property type="entry name" value="PAS_7"/>
    <property type="match status" value="1"/>
</dbReference>
<dbReference type="Pfam" id="PF00989">
    <property type="entry name" value="PAS"/>
    <property type="match status" value="1"/>
</dbReference>
<dbReference type="Gene3D" id="3.20.20.450">
    <property type="entry name" value="EAL domain"/>
    <property type="match status" value="1"/>
</dbReference>
<dbReference type="NCBIfam" id="TIGR00254">
    <property type="entry name" value="GGDEF"/>
    <property type="match status" value="1"/>
</dbReference>
<feature type="transmembrane region" description="Helical" evidence="1">
    <location>
        <begin position="180"/>
        <end position="203"/>
    </location>
</feature>
<dbReference type="PROSITE" id="PS50887">
    <property type="entry name" value="GGDEF"/>
    <property type="match status" value="1"/>
</dbReference>
<name>A0ABT0BVF9_9SPHN</name>
<feature type="domain" description="PAC" evidence="3">
    <location>
        <begin position="330"/>
        <end position="382"/>
    </location>
</feature>
<dbReference type="InterPro" id="IPR035919">
    <property type="entry name" value="EAL_sf"/>
</dbReference>
<dbReference type="InterPro" id="IPR001610">
    <property type="entry name" value="PAC"/>
</dbReference>
<comment type="caution">
    <text evidence="7">The sequence shown here is derived from an EMBL/GenBank/DDBJ whole genome shotgun (WGS) entry which is preliminary data.</text>
</comment>
<evidence type="ECO:0000313" key="7">
    <source>
        <dbReference type="EMBL" id="MCJ2189039.1"/>
    </source>
</evidence>
<proteinExistence type="predicted"/>
<dbReference type="InterPro" id="IPR043128">
    <property type="entry name" value="Rev_trsase/Diguanyl_cyclase"/>
</dbReference>
<accession>A0ABT0BVF9</accession>
<evidence type="ECO:0000259" key="6">
    <source>
        <dbReference type="PROSITE" id="PS50924"/>
    </source>
</evidence>
<feature type="transmembrane region" description="Helical" evidence="1">
    <location>
        <begin position="118"/>
        <end position="142"/>
    </location>
</feature>
<feature type="domain" description="MHYT" evidence="6">
    <location>
        <begin position="20"/>
        <end position="207"/>
    </location>
</feature>
<feature type="domain" description="GGDEF" evidence="5">
    <location>
        <begin position="544"/>
        <end position="676"/>
    </location>
</feature>
<feature type="transmembrane region" description="Helical" evidence="1">
    <location>
        <begin position="88"/>
        <end position="111"/>
    </location>
</feature>